<gene>
    <name evidence="1" type="ORF">PHYEVI_LOCUS942</name>
</gene>
<evidence type="ECO:0000313" key="1">
    <source>
        <dbReference type="EMBL" id="CAG9854480.1"/>
    </source>
</evidence>
<dbReference type="Proteomes" id="UP001153712">
    <property type="component" value="Chromosome 1"/>
</dbReference>
<name>A0A9N9TE42_PHYSR</name>
<protein>
    <submittedName>
        <fullName evidence="1">Uncharacterized protein</fullName>
    </submittedName>
</protein>
<dbReference type="AlphaFoldDB" id="A0A9N9TE42"/>
<accession>A0A9N9TE42</accession>
<organism evidence="1 2">
    <name type="scientific">Phyllotreta striolata</name>
    <name type="common">Striped flea beetle</name>
    <name type="synonym">Crioceris striolata</name>
    <dbReference type="NCBI Taxonomy" id="444603"/>
    <lineage>
        <taxon>Eukaryota</taxon>
        <taxon>Metazoa</taxon>
        <taxon>Ecdysozoa</taxon>
        <taxon>Arthropoda</taxon>
        <taxon>Hexapoda</taxon>
        <taxon>Insecta</taxon>
        <taxon>Pterygota</taxon>
        <taxon>Neoptera</taxon>
        <taxon>Endopterygota</taxon>
        <taxon>Coleoptera</taxon>
        <taxon>Polyphaga</taxon>
        <taxon>Cucujiformia</taxon>
        <taxon>Chrysomeloidea</taxon>
        <taxon>Chrysomelidae</taxon>
        <taxon>Galerucinae</taxon>
        <taxon>Alticini</taxon>
        <taxon>Phyllotreta</taxon>
    </lineage>
</organism>
<reference evidence="1" key="1">
    <citation type="submission" date="2022-01" db="EMBL/GenBank/DDBJ databases">
        <authorList>
            <person name="King R."/>
        </authorList>
    </citation>
    <scope>NUCLEOTIDE SEQUENCE</scope>
</reference>
<keyword evidence="2" id="KW-1185">Reference proteome</keyword>
<evidence type="ECO:0000313" key="2">
    <source>
        <dbReference type="Proteomes" id="UP001153712"/>
    </source>
</evidence>
<proteinExistence type="predicted"/>
<dbReference type="EMBL" id="OU900094">
    <property type="protein sequence ID" value="CAG9854480.1"/>
    <property type="molecule type" value="Genomic_DNA"/>
</dbReference>
<sequence length="221" mass="25554">MCYCWLSLIVDFNSMFIVNTLILINVLVIQTNGIQKCGGITYDKKNFALMTMKQEKSARSADCSRQIEEKYDHIFSAEANIWIIEKNNPWLYFKLTSMNKTKWYCTPIMREFSPICQIKYYNTDIDNIAVFESRMLKTSKLKDTNDIDYSKYLKTGCDNQEKMEDYFQKCLNNTSASKTVNPTKAAESPSILPSLNLGNTIRKNINSLLTANLLLLLFYAK</sequence>